<sequence length="267" mass="29118">MNVLEQALLLMGKRKRFAMATVIETSGSVPGRVGAKLIYTEEEKPLGSVGGGKIESEVLKMIPELLENNESRVLTYHLTKGSQGIGMNCGGTAKVFVEIVQPRPKLVVCGGGHIGYEVVQCAQHLDMEITIIEERKEFATEERFPHAAQRIMKPTYGEGLSDVEIDEQTYVVVVTKGSTTDEEVLETILGKPAAYIGLMGSQRKKIEIMKSLEEKGYQKNLLDQIYCPIGLDLQGGNPAEIALSIMAEVVSVKNKGKGISLKEGFSC</sequence>
<organism evidence="3 4">
    <name type="scientific">Alkaliphilus metalliredigens (strain QYMF)</name>
    <dbReference type="NCBI Taxonomy" id="293826"/>
    <lineage>
        <taxon>Bacteria</taxon>
        <taxon>Bacillati</taxon>
        <taxon>Bacillota</taxon>
        <taxon>Clostridia</taxon>
        <taxon>Peptostreptococcales</taxon>
        <taxon>Natronincolaceae</taxon>
        <taxon>Alkaliphilus</taxon>
    </lineage>
</organism>
<dbReference type="SUPFAM" id="SSF51905">
    <property type="entry name" value="FAD/NAD(P)-binding domain"/>
    <property type="match status" value="1"/>
</dbReference>
<dbReference type="InterPro" id="IPR027051">
    <property type="entry name" value="XdhC_Rossmann_dom"/>
</dbReference>
<dbReference type="OrthoDB" id="9773039at2"/>
<feature type="domain" description="XdhC Rossmann" evidence="2">
    <location>
        <begin position="106"/>
        <end position="249"/>
    </location>
</feature>
<evidence type="ECO:0000259" key="2">
    <source>
        <dbReference type="Pfam" id="PF13478"/>
    </source>
</evidence>
<dbReference type="Pfam" id="PF13478">
    <property type="entry name" value="XdhC_C"/>
    <property type="match status" value="1"/>
</dbReference>
<evidence type="ECO:0000313" key="3">
    <source>
        <dbReference type="EMBL" id="ABR50635.1"/>
    </source>
</evidence>
<keyword evidence="4" id="KW-1185">Reference proteome</keyword>
<name>A6TWR7_ALKMQ</name>
<dbReference type="InterPro" id="IPR052698">
    <property type="entry name" value="MoCofactor_Util/Proc"/>
</dbReference>
<dbReference type="KEGG" id="amt:Amet_4564"/>
<dbReference type="Proteomes" id="UP000001572">
    <property type="component" value="Chromosome"/>
</dbReference>
<dbReference type="Pfam" id="PF02625">
    <property type="entry name" value="XdhC_CoxI"/>
    <property type="match status" value="1"/>
</dbReference>
<reference evidence="4" key="1">
    <citation type="journal article" date="2016" name="Genome Announc.">
        <title>Complete genome sequence of Alkaliphilus metalliredigens strain QYMF, an alkaliphilic and metal-reducing bacterium isolated from borax-contaminated leachate ponds.</title>
        <authorList>
            <person name="Hwang C."/>
            <person name="Copeland A."/>
            <person name="Lucas S."/>
            <person name="Lapidus A."/>
            <person name="Barry K."/>
            <person name="Detter J.C."/>
            <person name="Glavina Del Rio T."/>
            <person name="Hammon N."/>
            <person name="Israni S."/>
            <person name="Dalin E."/>
            <person name="Tice H."/>
            <person name="Pitluck S."/>
            <person name="Chertkov O."/>
            <person name="Brettin T."/>
            <person name="Bruce D."/>
            <person name="Han C."/>
            <person name="Schmutz J."/>
            <person name="Larimer F."/>
            <person name="Land M.L."/>
            <person name="Hauser L."/>
            <person name="Kyrpides N."/>
            <person name="Mikhailova N."/>
            <person name="Ye Q."/>
            <person name="Zhou J."/>
            <person name="Richardson P."/>
            <person name="Fields M.W."/>
        </authorList>
    </citation>
    <scope>NUCLEOTIDE SEQUENCE [LARGE SCALE GENOMIC DNA]</scope>
    <source>
        <strain evidence="4">QYMF</strain>
    </source>
</reference>
<evidence type="ECO:0008006" key="5">
    <source>
        <dbReference type="Google" id="ProtNLM"/>
    </source>
</evidence>
<dbReference type="EMBL" id="CP000724">
    <property type="protein sequence ID" value="ABR50635.1"/>
    <property type="molecule type" value="Genomic_DNA"/>
</dbReference>
<evidence type="ECO:0000259" key="1">
    <source>
        <dbReference type="Pfam" id="PF02625"/>
    </source>
</evidence>
<dbReference type="InterPro" id="IPR003777">
    <property type="entry name" value="XdhC_CoxI"/>
</dbReference>
<dbReference type="STRING" id="293826.Amet_4564"/>
<dbReference type="PANTHER" id="PTHR30388">
    <property type="entry name" value="ALDEHYDE OXIDOREDUCTASE MOLYBDENUM COFACTOR ASSEMBLY PROTEIN"/>
    <property type="match status" value="1"/>
</dbReference>
<proteinExistence type="predicted"/>
<protein>
    <recommendedName>
        <fullName evidence="5">Xanthine dehydrogenase accessory factor</fullName>
    </recommendedName>
</protein>
<dbReference type="Gene3D" id="3.40.50.720">
    <property type="entry name" value="NAD(P)-binding Rossmann-like Domain"/>
    <property type="match status" value="1"/>
</dbReference>
<dbReference type="HOGENOM" id="CLU_041115_4_1_9"/>
<feature type="domain" description="XdhC- CoxI" evidence="1">
    <location>
        <begin position="13"/>
        <end position="76"/>
    </location>
</feature>
<dbReference type="eggNOG" id="COG1975">
    <property type="taxonomic scope" value="Bacteria"/>
</dbReference>
<accession>A6TWR7</accession>
<evidence type="ECO:0000313" key="4">
    <source>
        <dbReference type="Proteomes" id="UP000001572"/>
    </source>
</evidence>
<dbReference type="InterPro" id="IPR036188">
    <property type="entry name" value="FAD/NAD-bd_sf"/>
</dbReference>
<dbReference type="AlphaFoldDB" id="A6TWR7"/>
<dbReference type="PANTHER" id="PTHR30388:SF6">
    <property type="entry name" value="XANTHINE DEHYDROGENASE SUBUNIT A-RELATED"/>
    <property type="match status" value="1"/>
</dbReference>
<dbReference type="RefSeq" id="WP_012065523.1">
    <property type="nucleotide sequence ID" value="NC_009633.1"/>
</dbReference>
<gene>
    <name evidence="3" type="ordered locus">Amet_4564</name>
</gene>